<reference evidence="3 4" key="1">
    <citation type="submission" date="2021-06" db="EMBL/GenBank/DDBJ databases">
        <title>Enterococcus alishanensis sp. nov., a novel lactic acid bacterium isolated from fresh coffee beans.</title>
        <authorList>
            <person name="Chen Y.-S."/>
        </authorList>
    </citation>
    <scope>NUCLEOTIDE SEQUENCE [LARGE SCALE GENOMIC DNA]</scope>
    <source>
        <strain evidence="3 4">ALS3</strain>
    </source>
</reference>
<dbReference type="InterPro" id="IPR003313">
    <property type="entry name" value="AraC-bd"/>
</dbReference>
<dbReference type="PANTHER" id="PTHR43280">
    <property type="entry name" value="ARAC-FAMILY TRANSCRIPTIONAL REGULATOR"/>
    <property type="match status" value="1"/>
</dbReference>
<proteinExistence type="predicted"/>
<evidence type="ECO:0000313" key="3">
    <source>
        <dbReference type="EMBL" id="MBV7390934.1"/>
    </source>
</evidence>
<dbReference type="Pfam" id="PF02311">
    <property type="entry name" value="AraC_binding"/>
    <property type="match status" value="1"/>
</dbReference>
<dbReference type="InterPro" id="IPR018060">
    <property type="entry name" value="HTH_AraC"/>
</dbReference>
<dbReference type="RefSeq" id="WP_218325972.1">
    <property type="nucleotide sequence ID" value="NZ_JAHUZB010000003.1"/>
</dbReference>
<comment type="caution">
    <text evidence="3">The sequence shown here is derived from an EMBL/GenBank/DDBJ whole genome shotgun (WGS) entry which is preliminary data.</text>
</comment>
<dbReference type="Pfam" id="PF12833">
    <property type="entry name" value="HTH_18"/>
    <property type="match status" value="1"/>
</dbReference>
<protein>
    <submittedName>
        <fullName evidence="3">AraC family transcriptional regulator</fullName>
    </submittedName>
</protein>
<evidence type="ECO:0000313" key="4">
    <source>
        <dbReference type="Proteomes" id="UP000774130"/>
    </source>
</evidence>
<gene>
    <name evidence="3" type="ORF">KUA55_09590</name>
</gene>
<sequence>MNFLTDINFKEATQHVTGKLPVAIYRNKLIKDRGDGIRLHWHKEFQLVWVLEGKFSYQVGREKIYLDEDKLLFINSGRLHQAKVLTEEVEYICVDFSPYFFNDILYQNFLKELMQEEQADFQVVLRDPKWDKRLRELHTKPVDENFLSLTIFLLEFIEKVFQKKTVETKQSEAFIYPLLNYVHQHYIEDISVDVLSQRGHMNKNKCTELFKLYTGYSPKNYVIYYRLFIAKEKLLTTNQTISEICYSVGFNHLSYFIEAFKKKYHFTPLQFRKNYQ</sequence>
<keyword evidence="1" id="KW-0238">DNA-binding</keyword>
<dbReference type="PANTHER" id="PTHR43280:SF2">
    <property type="entry name" value="HTH-TYPE TRANSCRIPTIONAL REGULATOR EXSA"/>
    <property type="match status" value="1"/>
</dbReference>
<dbReference type="PROSITE" id="PS01124">
    <property type="entry name" value="HTH_ARAC_FAMILY_2"/>
    <property type="match status" value="1"/>
</dbReference>
<keyword evidence="4" id="KW-1185">Reference proteome</keyword>
<evidence type="ECO:0000256" key="1">
    <source>
        <dbReference type="ARBA" id="ARBA00023125"/>
    </source>
</evidence>
<organism evidence="3 4">
    <name type="scientific">Enterococcus alishanensis</name>
    <dbReference type="NCBI Taxonomy" id="1303817"/>
    <lineage>
        <taxon>Bacteria</taxon>
        <taxon>Bacillati</taxon>
        <taxon>Bacillota</taxon>
        <taxon>Bacilli</taxon>
        <taxon>Lactobacillales</taxon>
        <taxon>Enterococcaceae</taxon>
        <taxon>Enterococcus</taxon>
    </lineage>
</organism>
<feature type="domain" description="HTH araC/xylS-type" evidence="2">
    <location>
        <begin position="176"/>
        <end position="274"/>
    </location>
</feature>
<accession>A0ABS6TDC7</accession>
<name>A0ABS6TDC7_9ENTE</name>
<dbReference type="CDD" id="cd02208">
    <property type="entry name" value="cupin_RmlC-like"/>
    <property type="match status" value="1"/>
</dbReference>
<evidence type="ECO:0000259" key="2">
    <source>
        <dbReference type="PROSITE" id="PS01124"/>
    </source>
</evidence>
<dbReference type="SMART" id="SM00342">
    <property type="entry name" value="HTH_ARAC"/>
    <property type="match status" value="1"/>
</dbReference>
<dbReference type="EMBL" id="JAHUZB010000003">
    <property type="protein sequence ID" value="MBV7390934.1"/>
    <property type="molecule type" value="Genomic_DNA"/>
</dbReference>
<dbReference type="Proteomes" id="UP000774130">
    <property type="component" value="Unassembled WGS sequence"/>
</dbReference>